<protein>
    <submittedName>
        <fullName evidence="2">Glycosyltransferase family 4 protein</fullName>
    </submittedName>
</protein>
<dbReference type="PANTHER" id="PTHR12526:SF630">
    <property type="entry name" value="GLYCOSYLTRANSFERASE"/>
    <property type="match status" value="1"/>
</dbReference>
<dbReference type="RefSeq" id="WP_256536544.1">
    <property type="nucleotide sequence ID" value="NZ_JANHOH010000001.1"/>
</dbReference>
<dbReference type="CDD" id="cd03801">
    <property type="entry name" value="GT4_PimA-like"/>
    <property type="match status" value="1"/>
</dbReference>
<sequence>MNKAKILFSMPSKHHVEIALDEMTGLQELGYECDSFTYAAKTGYTSGLARLLVIFQNAFNLVGTAYRFKPDIIYFNSRLEQLAGIRDFLTIIICKVFYVRKPIFIIKSHGSDIDALENGGFVFRKVVLPFLKKNIAAWLYLSSEEREKLSFANYFNDNRIFITKNIVRTEQFKKDLGFKKRLGIPEENKVLLFVGRVIDQKGVMEVIDAFSYIKLGYKVTLIIVGDGDAMDEVRNKIVKSALANNVILTGFIPEQDVVAYYSNSDILVFPTFFPEGFPMALFNAVGAGMAVVTTKTRAANDYLTEPENCLWVKPKDSQDVVHALDRLLQSNELMDLMGGNNIEKAKLFSRQQVAAELAVIFDLVSHQYKL</sequence>
<evidence type="ECO:0000259" key="1">
    <source>
        <dbReference type="Pfam" id="PF00534"/>
    </source>
</evidence>
<evidence type="ECO:0000313" key="2">
    <source>
        <dbReference type="EMBL" id="MCQ6956326.1"/>
    </source>
</evidence>
<dbReference type="InterPro" id="IPR001296">
    <property type="entry name" value="Glyco_trans_1"/>
</dbReference>
<dbReference type="SUPFAM" id="SSF53756">
    <property type="entry name" value="UDP-Glycosyltransferase/glycogen phosphorylase"/>
    <property type="match status" value="1"/>
</dbReference>
<keyword evidence="3" id="KW-1185">Reference proteome</keyword>
<reference evidence="2 3" key="1">
    <citation type="submission" date="2022-07" db="EMBL/GenBank/DDBJ databases">
        <title>Mucilaginibacter sp. JC4.</title>
        <authorList>
            <person name="Le V."/>
            <person name="Ko S.-R."/>
            <person name="Ahn C.-Y."/>
            <person name="Oh H.-M."/>
        </authorList>
    </citation>
    <scope>NUCLEOTIDE SEQUENCE [LARGE SCALE GENOMIC DNA]</scope>
    <source>
        <strain evidence="2 3">JC4</strain>
    </source>
</reference>
<dbReference type="Gene3D" id="3.40.50.2000">
    <property type="entry name" value="Glycogen Phosphorylase B"/>
    <property type="match status" value="2"/>
</dbReference>
<dbReference type="Proteomes" id="UP001204376">
    <property type="component" value="Unassembled WGS sequence"/>
</dbReference>
<dbReference type="Pfam" id="PF00534">
    <property type="entry name" value="Glycos_transf_1"/>
    <property type="match status" value="1"/>
</dbReference>
<name>A0ABT1SVG3_9SPHI</name>
<dbReference type="PANTHER" id="PTHR12526">
    <property type="entry name" value="GLYCOSYLTRANSFERASE"/>
    <property type="match status" value="1"/>
</dbReference>
<gene>
    <name evidence="2" type="ORF">NPE20_00060</name>
</gene>
<organism evidence="2 3">
    <name type="scientific">Mucilaginibacter aquariorum</name>
    <dbReference type="NCBI Taxonomy" id="2967225"/>
    <lineage>
        <taxon>Bacteria</taxon>
        <taxon>Pseudomonadati</taxon>
        <taxon>Bacteroidota</taxon>
        <taxon>Sphingobacteriia</taxon>
        <taxon>Sphingobacteriales</taxon>
        <taxon>Sphingobacteriaceae</taxon>
        <taxon>Mucilaginibacter</taxon>
    </lineage>
</organism>
<accession>A0ABT1SVG3</accession>
<proteinExistence type="predicted"/>
<dbReference type="EMBL" id="JANHOH010000001">
    <property type="protein sequence ID" value="MCQ6956326.1"/>
    <property type="molecule type" value="Genomic_DNA"/>
</dbReference>
<evidence type="ECO:0000313" key="3">
    <source>
        <dbReference type="Proteomes" id="UP001204376"/>
    </source>
</evidence>
<feature type="domain" description="Glycosyl transferase family 1" evidence="1">
    <location>
        <begin position="179"/>
        <end position="340"/>
    </location>
</feature>
<comment type="caution">
    <text evidence="2">The sequence shown here is derived from an EMBL/GenBank/DDBJ whole genome shotgun (WGS) entry which is preliminary data.</text>
</comment>